<keyword evidence="2" id="KW-1185">Reference proteome</keyword>
<organism evidence="1 2">
    <name type="scientific">Dioscorea alata</name>
    <name type="common">Purple yam</name>
    <dbReference type="NCBI Taxonomy" id="55571"/>
    <lineage>
        <taxon>Eukaryota</taxon>
        <taxon>Viridiplantae</taxon>
        <taxon>Streptophyta</taxon>
        <taxon>Embryophyta</taxon>
        <taxon>Tracheophyta</taxon>
        <taxon>Spermatophyta</taxon>
        <taxon>Magnoliopsida</taxon>
        <taxon>Liliopsida</taxon>
        <taxon>Dioscoreales</taxon>
        <taxon>Dioscoreaceae</taxon>
        <taxon>Dioscorea</taxon>
    </lineage>
</organism>
<protein>
    <submittedName>
        <fullName evidence="1">DNase I-like protein</fullName>
    </submittedName>
</protein>
<evidence type="ECO:0000313" key="2">
    <source>
        <dbReference type="Proteomes" id="UP000827976"/>
    </source>
</evidence>
<gene>
    <name evidence="1" type="ORF">IHE45_02G031100</name>
</gene>
<accession>A0ACB7WPF5</accession>
<reference evidence="2" key="1">
    <citation type="journal article" date="2022" name="Nat. Commun.">
        <title>Chromosome evolution and the genetic basis of agronomically important traits in greater yam.</title>
        <authorList>
            <person name="Bredeson J.V."/>
            <person name="Lyons J.B."/>
            <person name="Oniyinde I.O."/>
            <person name="Okereke N.R."/>
            <person name="Kolade O."/>
            <person name="Nnabue I."/>
            <person name="Nwadili C.O."/>
            <person name="Hribova E."/>
            <person name="Parker M."/>
            <person name="Nwogha J."/>
            <person name="Shu S."/>
            <person name="Carlson J."/>
            <person name="Kariba R."/>
            <person name="Muthemba S."/>
            <person name="Knop K."/>
            <person name="Barton G.J."/>
            <person name="Sherwood A.V."/>
            <person name="Lopez-Montes A."/>
            <person name="Asiedu R."/>
            <person name="Jamnadass R."/>
            <person name="Muchugi A."/>
            <person name="Goodstein D."/>
            <person name="Egesi C.N."/>
            <person name="Featherston J."/>
            <person name="Asfaw A."/>
            <person name="Simpson G.G."/>
            <person name="Dolezel J."/>
            <person name="Hendre P.S."/>
            <person name="Van Deynze A."/>
            <person name="Kumar P.L."/>
            <person name="Obidiegwu J.E."/>
            <person name="Bhattacharjee R."/>
            <person name="Rokhsar D.S."/>
        </authorList>
    </citation>
    <scope>NUCLEOTIDE SEQUENCE [LARGE SCALE GENOMIC DNA]</scope>
    <source>
        <strain evidence="2">cv. TDa95/00328</strain>
    </source>
</reference>
<name>A0ACB7WPF5_DIOAL</name>
<sequence>MGYLWRLQCHFTLDDKVYGFSNLGDLHLANIFLQDLGLREPPLVGRRFTWTNAQVDPVWVKLDHFIVNIAWADHFPRMIQSFLPILESNYVPILLEVGIHLSSPRPFRFEWIWESVRGLGT</sequence>
<dbReference type="Proteomes" id="UP000827976">
    <property type="component" value="Chromosome 2"/>
</dbReference>
<proteinExistence type="predicted"/>
<evidence type="ECO:0000313" key="1">
    <source>
        <dbReference type="EMBL" id="KAH7690207.1"/>
    </source>
</evidence>
<dbReference type="EMBL" id="CM037012">
    <property type="protein sequence ID" value="KAH7690207.1"/>
    <property type="molecule type" value="Genomic_DNA"/>
</dbReference>
<comment type="caution">
    <text evidence="1">The sequence shown here is derived from an EMBL/GenBank/DDBJ whole genome shotgun (WGS) entry which is preliminary data.</text>
</comment>